<feature type="region of interest" description="Disordered" evidence="1">
    <location>
        <begin position="57"/>
        <end position="80"/>
    </location>
</feature>
<name>A0A4R4ACX4_MARGR</name>
<reference evidence="3 4" key="1">
    <citation type="submission" date="2019-03" db="EMBL/GenBank/DDBJ databases">
        <title>Genomic Encyclopedia of Type Strains, Phase IV (KMG-IV): sequencing the most valuable type-strain genomes for metagenomic binning, comparative biology and taxonomic classification.</title>
        <authorList>
            <person name="Goeker M."/>
        </authorList>
    </citation>
    <scope>NUCLEOTIDE SEQUENCE [LARGE SCALE GENOMIC DNA]</scope>
    <source>
        <strain evidence="3 4">DSM 203</strain>
    </source>
</reference>
<evidence type="ECO:0000313" key="3">
    <source>
        <dbReference type="EMBL" id="TCW36897.1"/>
    </source>
</evidence>
<feature type="transmembrane region" description="Helical" evidence="2">
    <location>
        <begin position="20"/>
        <end position="40"/>
    </location>
</feature>
<gene>
    <name evidence="3" type="ORF">EDC29_10389</name>
</gene>
<keyword evidence="2" id="KW-0812">Transmembrane</keyword>
<keyword evidence="2" id="KW-1133">Transmembrane helix</keyword>
<proteinExistence type="predicted"/>
<dbReference type="EMBL" id="SMDC01000003">
    <property type="protein sequence ID" value="TCW36897.1"/>
    <property type="molecule type" value="Genomic_DNA"/>
</dbReference>
<dbReference type="Proteomes" id="UP000295247">
    <property type="component" value="Unassembled WGS sequence"/>
</dbReference>
<evidence type="ECO:0000256" key="2">
    <source>
        <dbReference type="SAM" id="Phobius"/>
    </source>
</evidence>
<organism evidence="3 4">
    <name type="scientific">Marichromatium gracile</name>
    <name type="common">Chromatium gracile</name>
    <dbReference type="NCBI Taxonomy" id="1048"/>
    <lineage>
        <taxon>Bacteria</taxon>
        <taxon>Pseudomonadati</taxon>
        <taxon>Pseudomonadota</taxon>
        <taxon>Gammaproteobacteria</taxon>
        <taxon>Chromatiales</taxon>
        <taxon>Chromatiaceae</taxon>
        <taxon>Marichromatium</taxon>
    </lineage>
</organism>
<evidence type="ECO:0000256" key="1">
    <source>
        <dbReference type="SAM" id="MobiDB-lite"/>
    </source>
</evidence>
<sequence>MQETATDSSAATVVAAGNALGWADILIPLIALGAALYYLYRTLWANRGRCGGCSGKGKGGGCATAAPPRVIPPRIGQGRR</sequence>
<keyword evidence="2" id="KW-0472">Membrane</keyword>
<evidence type="ECO:0000313" key="4">
    <source>
        <dbReference type="Proteomes" id="UP000295247"/>
    </source>
</evidence>
<comment type="caution">
    <text evidence="3">The sequence shown here is derived from an EMBL/GenBank/DDBJ whole genome shotgun (WGS) entry which is preliminary data.</text>
</comment>
<dbReference type="RefSeq" id="WP_132228997.1">
    <property type="nucleotide sequence ID" value="NZ_NRRH01000014.1"/>
</dbReference>
<dbReference type="AlphaFoldDB" id="A0A4R4ACX4"/>
<protein>
    <submittedName>
        <fullName evidence="3">Uncharacterized protein</fullName>
    </submittedName>
</protein>
<accession>A0A4R4ACX4</accession>